<dbReference type="eggNOG" id="COG1132">
    <property type="taxonomic scope" value="Bacteria"/>
</dbReference>
<keyword evidence="3 12" id="KW-0812">Transmembrane</keyword>
<dbReference type="InterPro" id="IPR027417">
    <property type="entry name" value="P-loop_NTPase"/>
</dbReference>
<evidence type="ECO:0000256" key="9">
    <source>
        <dbReference type="ARBA" id="ARBA00059943"/>
    </source>
</evidence>
<evidence type="ECO:0000256" key="4">
    <source>
        <dbReference type="ARBA" id="ARBA00022741"/>
    </source>
</evidence>
<dbReference type="InterPro" id="IPR039421">
    <property type="entry name" value="Type_1_exporter"/>
</dbReference>
<dbReference type="InterPro" id="IPR003439">
    <property type="entry name" value="ABC_transporter-like_ATP-bd"/>
</dbReference>
<evidence type="ECO:0000256" key="8">
    <source>
        <dbReference type="ARBA" id="ARBA00034018"/>
    </source>
</evidence>
<dbReference type="InterPro" id="IPR036640">
    <property type="entry name" value="ABC1_TM_sf"/>
</dbReference>
<dbReference type="PROSITE" id="PS00211">
    <property type="entry name" value="ABC_TRANSPORTER_1"/>
    <property type="match status" value="1"/>
</dbReference>
<feature type="domain" description="ABC transmembrane type-1" evidence="14">
    <location>
        <begin position="17"/>
        <end position="299"/>
    </location>
</feature>
<comment type="similarity">
    <text evidence="10">Belongs to the ABC transporter superfamily. Multidrug exporter LmrA (TC 3.A.1.117.1) family.</text>
</comment>
<feature type="domain" description="ABC transporter" evidence="13">
    <location>
        <begin position="333"/>
        <end position="567"/>
    </location>
</feature>
<comment type="function">
    <text evidence="9">Efflux transporter for a variety of amphiphilic cationic compounds, including antibiotics.</text>
</comment>
<feature type="transmembrane region" description="Helical" evidence="12">
    <location>
        <begin position="53"/>
        <end position="75"/>
    </location>
</feature>
<dbReference type="PANTHER" id="PTHR43394:SF1">
    <property type="entry name" value="ATP-BINDING CASSETTE SUB-FAMILY B MEMBER 10, MITOCHONDRIAL"/>
    <property type="match status" value="1"/>
</dbReference>
<dbReference type="Pfam" id="PF00005">
    <property type="entry name" value="ABC_tran"/>
    <property type="match status" value="1"/>
</dbReference>
<dbReference type="Gene3D" id="1.20.1560.10">
    <property type="entry name" value="ABC transporter type 1, transmembrane domain"/>
    <property type="match status" value="1"/>
</dbReference>
<dbReference type="GO" id="GO:0015421">
    <property type="term" value="F:ABC-type oligopeptide transporter activity"/>
    <property type="evidence" value="ECO:0007669"/>
    <property type="project" value="TreeGrafter"/>
</dbReference>
<evidence type="ECO:0000256" key="11">
    <source>
        <dbReference type="ARBA" id="ARBA00072598"/>
    </source>
</evidence>
<dbReference type="PROSITE" id="PS50893">
    <property type="entry name" value="ABC_TRANSPORTER_2"/>
    <property type="match status" value="1"/>
</dbReference>
<evidence type="ECO:0000313" key="16">
    <source>
        <dbReference type="Proteomes" id="UP000005990"/>
    </source>
</evidence>
<feature type="transmembrane region" description="Helical" evidence="12">
    <location>
        <begin position="236"/>
        <end position="262"/>
    </location>
</feature>
<keyword evidence="16" id="KW-1185">Reference proteome</keyword>
<dbReference type="Gene3D" id="3.40.50.300">
    <property type="entry name" value="P-loop containing nucleotide triphosphate hydrolases"/>
    <property type="match status" value="1"/>
</dbReference>
<evidence type="ECO:0000313" key="15">
    <source>
        <dbReference type="EMBL" id="EFR31357.1"/>
    </source>
</evidence>
<feature type="transmembrane region" description="Helical" evidence="12">
    <location>
        <begin position="134"/>
        <end position="150"/>
    </location>
</feature>
<dbReference type="AlphaFoldDB" id="E4KQ37"/>
<dbReference type="InterPro" id="IPR011527">
    <property type="entry name" value="ABC1_TM_dom"/>
</dbReference>
<evidence type="ECO:0000256" key="2">
    <source>
        <dbReference type="ARBA" id="ARBA00012191"/>
    </source>
</evidence>
<sequence length="581" mass="65130">MLKDFFSYYKPYKRLFIIDFSCAVLSALFDLFFPVAVNYVIDQILPNHNLKMVLMFAVLLLALYLFSMSLNYIVVALGHRLGINIETDMRRQLFAHYQEQSFAYFDRVKTGELMSRVTSDLFEISEMAHHGPEDIFITVMTLVGAFFLMLQVHVKLAVITVLLVPVLLIALIFFSRKMVKVNEGINRNLGHFNAGMQNAISGMKVVKAFANEDHEQTVFEGLIQGYKKHKIAFYQAMALSSSFNFMIMRLINLFALVAGSYYTLRGELSVGQLVGYILISNTFIRPIERINTMLEVYPKGIAGFKRFQEEMSQSPDIEDRPGAIAAPKLTGNIQYEGVGFAYQNGRQVLDNINLDIKAGQTIAFVGPSGAGKSTLVNLLPRFYEVNKGRIQVDGYDIRDLTLTSLRQQIGIVQQDVFLFDGTIRENVLYGRLDASEAEVLAAIKAAKLDEVVANLPQGIDTQIGERGTSLSGGQKQRLSIARIFLKNPSILILDEATSALDTATEQYIQQSLDDLAVGRTTLIIAHRLATIRNADRILVVTKEGIVEDGSHQELMALDKVYASLYKGQFNDWEWAADETKA</sequence>
<dbReference type="InterPro" id="IPR003593">
    <property type="entry name" value="AAA+_ATPase"/>
</dbReference>
<protein>
    <recommendedName>
        <fullName evidence="11">Multidrug resistance ABC transporter ATP-binding and permease protein</fullName>
        <ecNumber evidence="2">7.6.2.2</ecNumber>
    </recommendedName>
</protein>
<dbReference type="EMBL" id="AENN01000015">
    <property type="protein sequence ID" value="EFR31357.1"/>
    <property type="molecule type" value="Genomic_DNA"/>
</dbReference>
<dbReference type="GO" id="GO:0005886">
    <property type="term" value="C:plasma membrane"/>
    <property type="evidence" value="ECO:0007669"/>
    <property type="project" value="UniProtKB-SubCell"/>
</dbReference>
<dbReference type="GO" id="GO:0008559">
    <property type="term" value="F:ABC-type xenobiotic transporter activity"/>
    <property type="evidence" value="ECO:0007669"/>
    <property type="project" value="UniProtKB-EC"/>
</dbReference>
<dbReference type="OrthoDB" id="9770415at2"/>
<dbReference type="Proteomes" id="UP000005990">
    <property type="component" value="Unassembled WGS sequence"/>
</dbReference>
<evidence type="ECO:0000256" key="10">
    <source>
        <dbReference type="ARBA" id="ARBA00061674"/>
    </source>
</evidence>
<dbReference type="SMART" id="SM00382">
    <property type="entry name" value="AAA"/>
    <property type="match status" value="1"/>
</dbReference>
<dbReference type="InterPro" id="IPR017871">
    <property type="entry name" value="ABC_transporter-like_CS"/>
</dbReference>
<dbReference type="FunFam" id="3.40.50.300:FF:000218">
    <property type="entry name" value="Multidrug ABC transporter ATP-binding protein"/>
    <property type="match status" value="1"/>
</dbReference>
<dbReference type="SUPFAM" id="SSF52540">
    <property type="entry name" value="P-loop containing nucleoside triphosphate hydrolases"/>
    <property type="match status" value="1"/>
</dbReference>
<dbReference type="Pfam" id="PF00664">
    <property type="entry name" value="ABC_membrane"/>
    <property type="match status" value="1"/>
</dbReference>
<feature type="transmembrane region" description="Helical" evidence="12">
    <location>
        <begin position="156"/>
        <end position="174"/>
    </location>
</feature>
<name>E4KQ37_9LACT</name>
<dbReference type="GO" id="GO:0005524">
    <property type="term" value="F:ATP binding"/>
    <property type="evidence" value="ECO:0007669"/>
    <property type="project" value="UniProtKB-KW"/>
</dbReference>
<evidence type="ECO:0000256" key="12">
    <source>
        <dbReference type="SAM" id="Phobius"/>
    </source>
</evidence>
<dbReference type="EC" id="7.6.2.2" evidence="2"/>
<evidence type="ECO:0000256" key="5">
    <source>
        <dbReference type="ARBA" id="ARBA00022840"/>
    </source>
</evidence>
<dbReference type="SUPFAM" id="SSF90123">
    <property type="entry name" value="ABC transporter transmembrane region"/>
    <property type="match status" value="1"/>
</dbReference>
<evidence type="ECO:0000256" key="1">
    <source>
        <dbReference type="ARBA" id="ARBA00004651"/>
    </source>
</evidence>
<comment type="catalytic activity">
    <reaction evidence="8">
        <text>ATP + H2O + xenobioticSide 1 = ADP + phosphate + xenobioticSide 2.</text>
        <dbReference type="EC" id="7.6.2.2"/>
    </reaction>
</comment>
<reference evidence="15 16" key="1">
    <citation type="submission" date="2010-10" db="EMBL/GenBank/DDBJ databases">
        <authorList>
            <person name="Durkin A.S."/>
            <person name="Madupu R."/>
            <person name="Torralba M."/>
            <person name="Gillis M."/>
            <person name="Methe B."/>
            <person name="Sutton G."/>
            <person name="Nelson K.E."/>
        </authorList>
    </citation>
    <scope>NUCLEOTIDE SEQUENCE [LARGE SCALE GENOMIC DNA]</scope>
    <source>
        <strain evidence="15 16">ACS-139-V-Col8</strain>
    </source>
</reference>
<proteinExistence type="inferred from homology"/>
<keyword evidence="4" id="KW-0547">Nucleotide-binding</keyword>
<keyword evidence="6 12" id="KW-1133">Transmembrane helix</keyword>
<dbReference type="STRING" id="908337.HMPREF9257_1190"/>
<accession>E4KQ37</accession>
<keyword evidence="5 15" id="KW-0067">ATP-binding</keyword>
<evidence type="ECO:0000256" key="3">
    <source>
        <dbReference type="ARBA" id="ARBA00022692"/>
    </source>
</evidence>
<keyword evidence="7 12" id="KW-0472">Membrane</keyword>
<evidence type="ECO:0000256" key="6">
    <source>
        <dbReference type="ARBA" id="ARBA00022989"/>
    </source>
</evidence>
<gene>
    <name evidence="15" type="ORF">HMPREF9257_1190</name>
</gene>
<dbReference type="RefSeq" id="WP_006418560.1">
    <property type="nucleotide sequence ID" value="NZ_AENN01000015.1"/>
</dbReference>
<dbReference type="PANTHER" id="PTHR43394">
    <property type="entry name" value="ATP-DEPENDENT PERMEASE MDL1, MITOCHONDRIAL"/>
    <property type="match status" value="1"/>
</dbReference>
<organism evidence="15 16">
    <name type="scientific">Eremococcus coleocola ACS-139-V-Col8</name>
    <dbReference type="NCBI Taxonomy" id="908337"/>
    <lineage>
        <taxon>Bacteria</taxon>
        <taxon>Bacillati</taxon>
        <taxon>Bacillota</taxon>
        <taxon>Bacilli</taxon>
        <taxon>Lactobacillales</taxon>
        <taxon>Aerococcaceae</taxon>
        <taxon>Eremococcus</taxon>
    </lineage>
</organism>
<evidence type="ECO:0000256" key="7">
    <source>
        <dbReference type="ARBA" id="ARBA00023136"/>
    </source>
</evidence>
<comment type="caution">
    <text evidence="15">The sequence shown here is derived from an EMBL/GenBank/DDBJ whole genome shotgun (WGS) entry which is preliminary data.</text>
</comment>
<evidence type="ECO:0000259" key="14">
    <source>
        <dbReference type="PROSITE" id="PS50929"/>
    </source>
</evidence>
<dbReference type="CDD" id="cd18549">
    <property type="entry name" value="ABC_6TM_YwjA_like"/>
    <property type="match status" value="1"/>
</dbReference>
<evidence type="ECO:0000259" key="13">
    <source>
        <dbReference type="PROSITE" id="PS50893"/>
    </source>
</evidence>
<dbReference type="PROSITE" id="PS50929">
    <property type="entry name" value="ABC_TM1F"/>
    <property type="match status" value="1"/>
</dbReference>
<comment type="subcellular location">
    <subcellularLocation>
        <location evidence="1">Cell membrane</location>
        <topology evidence="1">Multi-pass membrane protein</topology>
    </subcellularLocation>
</comment>
<feature type="transmembrane region" description="Helical" evidence="12">
    <location>
        <begin position="20"/>
        <end position="41"/>
    </location>
</feature>
<dbReference type="GO" id="GO:0016887">
    <property type="term" value="F:ATP hydrolysis activity"/>
    <property type="evidence" value="ECO:0007669"/>
    <property type="project" value="InterPro"/>
</dbReference>